<protein>
    <recommendedName>
        <fullName evidence="2">Single-stranded-DNA-specific exonuclease RecJ</fullName>
    </recommendedName>
</protein>
<dbReference type="SUPFAM" id="SSF64182">
    <property type="entry name" value="DHH phosphoesterases"/>
    <property type="match status" value="1"/>
</dbReference>
<gene>
    <name evidence="9" type="ORF">T1815_28301</name>
</gene>
<dbReference type="GO" id="GO:0006310">
    <property type="term" value="P:DNA recombination"/>
    <property type="evidence" value="ECO:0007669"/>
    <property type="project" value="InterPro"/>
</dbReference>
<reference evidence="10" key="1">
    <citation type="submission" date="2015-05" db="EMBL/GenBank/DDBJ databases">
        <authorList>
            <consortium name="Pathogen Informatics"/>
        </authorList>
    </citation>
    <scope>NUCLEOTIDE SEQUENCE [LARGE SCALE GENOMIC DNA]</scope>
    <source>
        <strain evidence="10">T1-815</strain>
    </source>
</reference>
<dbReference type="InterPro" id="IPR001667">
    <property type="entry name" value="DDH_dom"/>
</dbReference>
<dbReference type="RefSeq" id="WP_055062699.1">
    <property type="nucleotide sequence ID" value="NZ_CVRQ01000056.1"/>
</dbReference>
<dbReference type="Proteomes" id="UP000049472">
    <property type="component" value="Unassembled WGS sequence"/>
</dbReference>
<comment type="similarity">
    <text evidence="1">Belongs to the RecJ family.</text>
</comment>
<dbReference type="Gene3D" id="3.10.310.30">
    <property type="match status" value="1"/>
</dbReference>
<evidence type="ECO:0000259" key="6">
    <source>
        <dbReference type="Pfam" id="PF01368"/>
    </source>
</evidence>
<dbReference type="GO" id="GO:0006281">
    <property type="term" value="P:DNA repair"/>
    <property type="evidence" value="ECO:0007669"/>
    <property type="project" value="InterPro"/>
</dbReference>
<dbReference type="GO" id="GO:0008409">
    <property type="term" value="F:5'-3' exonuclease activity"/>
    <property type="evidence" value="ECO:0007669"/>
    <property type="project" value="InterPro"/>
</dbReference>
<dbReference type="Pfam" id="PF01368">
    <property type="entry name" value="DHH"/>
    <property type="match status" value="1"/>
</dbReference>
<dbReference type="GO" id="GO:0003676">
    <property type="term" value="F:nucleic acid binding"/>
    <property type="evidence" value="ECO:0007669"/>
    <property type="project" value="InterPro"/>
</dbReference>
<dbReference type="AlphaFoldDB" id="A0A0M6WXE2"/>
<proteinExistence type="inferred from homology"/>
<feature type="domain" description="RecJ OB" evidence="8">
    <location>
        <begin position="460"/>
        <end position="583"/>
    </location>
</feature>
<dbReference type="Pfam" id="PF17768">
    <property type="entry name" value="RecJ_OB"/>
    <property type="match status" value="1"/>
</dbReference>
<accession>A0A0M6WXE2</accession>
<sequence>MAKWYVSAKKADFAAIGAKFGIDQVTARIIRNRGVIGDDAVNEFLNGKISDIADPALLKDGQRMVDILAQKIADKAKIRIIGDYDIDGVMSTYILVKALKRAGASVDYMIPDRVKDGYGLNVHLIDKAYEDGIDTVVTCDNGIAAIEEIAHAKELGMTVLVTDHHAVPFEDIKGIKIYKESKADAVVNPHQIECSYPYKELCGAAVAWKIVILLYRKIGIDEKEAMDFIENVAFATVGDVMPLTGENRILVKAGLKSIHHTTNIGMKALLECCNIEAENVDAYHFGFVLGPCVNATGRLDTAKRALELFLCDRQEEAMRIASELVALNDDRKEMTAKGVENAVEIYERDNYEKDRVLVIYLPDVHESIAGIIAGRIREKYNKPTFILTKSEDGVKGSGRSIEEYSMYEEMCKCSELFTKFGGHPMAAGLSLPQENVEPFRQKINEYASLTDDDLVPKIHIDVPMPVDYVSMRLVSEFSVLAPFGKDNPKPVFADKNLRVSRMWVVGKNNNVLRLSLISSYGTPINAIYFGDIESFFDYIRQRFGSDALEAAQRGRFNNIVLSVVYSPKINVFRENESLQFEIQYYK</sequence>
<evidence type="ECO:0000256" key="5">
    <source>
        <dbReference type="ARBA" id="ARBA00022839"/>
    </source>
</evidence>
<dbReference type="PANTHER" id="PTHR30255:SF2">
    <property type="entry name" value="SINGLE-STRANDED-DNA-SPECIFIC EXONUCLEASE RECJ"/>
    <property type="match status" value="1"/>
</dbReference>
<evidence type="ECO:0000259" key="7">
    <source>
        <dbReference type="Pfam" id="PF02272"/>
    </source>
</evidence>
<evidence type="ECO:0000313" key="10">
    <source>
        <dbReference type="Proteomes" id="UP000049472"/>
    </source>
</evidence>
<organism evidence="9 10">
    <name type="scientific">Agathobacter rectalis</name>
    <dbReference type="NCBI Taxonomy" id="39491"/>
    <lineage>
        <taxon>Bacteria</taxon>
        <taxon>Bacillati</taxon>
        <taxon>Bacillota</taxon>
        <taxon>Clostridia</taxon>
        <taxon>Lachnospirales</taxon>
        <taxon>Lachnospiraceae</taxon>
        <taxon>Agathobacter</taxon>
    </lineage>
</organism>
<keyword evidence="5 9" id="KW-0269">Exonuclease</keyword>
<dbReference type="InterPro" id="IPR041122">
    <property type="entry name" value="RecJ_OB"/>
</dbReference>
<feature type="domain" description="DDH" evidence="6">
    <location>
        <begin position="77"/>
        <end position="218"/>
    </location>
</feature>
<evidence type="ECO:0000313" key="9">
    <source>
        <dbReference type="EMBL" id="CRL41894.1"/>
    </source>
</evidence>
<dbReference type="EMBL" id="CVRQ01000056">
    <property type="protein sequence ID" value="CRL41894.1"/>
    <property type="molecule type" value="Genomic_DNA"/>
</dbReference>
<dbReference type="InterPro" id="IPR003156">
    <property type="entry name" value="DHHA1_dom"/>
</dbReference>
<dbReference type="PANTHER" id="PTHR30255">
    <property type="entry name" value="SINGLE-STRANDED-DNA-SPECIFIC EXONUCLEASE RECJ"/>
    <property type="match status" value="1"/>
</dbReference>
<name>A0A0M6WXE2_9FIRM</name>
<keyword evidence="4" id="KW-0378">Hydrolase</keyword>
<feature type="domain" description="DHHA1" evidence="7">
    <location>
        <begin position="354"/>
        <end position="447"/>
    </location>
</feature>
<keyword evidence="3" id="KW-0540">Nuclease</keyword>
<dbReference type="InterPro" id="IPR051673">
    <property type="entry name" value="SSDNA_exonuclease_RecJ"/>
</dbReference>
<dbReference type="InterPro" id="IPR004610">
    <property type="entry name" value="RecJ"/>
</dbReference>
<dbReference type="NCBIfam" id="TIGR00644">
    <property type="entry name" value="recJ"/>
    <property type="match status" value="1"/>
</dbReference>
<evidence type="ECO:0000256" key="3">
    <source>
        <dbReference type="ARBA" id="ARBA00022722"/>
    </source>
</evidence>
<dbReference type="Gene3D" id="3.90.1640.30">
    <property type="match status" value="1"/>
</dbReference>
<dbReference type="InterPro" id="IPR038763">
    <property type="entry name" value="DHH_sf"/>
</dbReference>
<dbReference type="Pfam" id="PF02272">
    <property type="entry name" value="DHHA1"/>
    <property type="match status" value="1"/>
</dbReference>
<evidence type="ECO:0000256" key="2">
    <source>
        <dbReference type="ARBA" id="ARBA00019841"/>
    </source>
</evidence>
<evidence type="ECO:0000256" key="4">
    <source>
        <dbReference type="ARBA" id="ARBA00022801"/>
    </source>
</evidence>
<evidence type="ECO:0000256" key="1">
    <source>
        <dbReference type="ARBA" id="ARBA00005915"/>
    </source>
</evidence>
<keyword evidence="10" id="KW-1185">Reference proteome</keyword>
<evidence type="ECO:0000259" key="8">
    <source>
        <dbReference type="Pfam" id="PF17768"/>
    </source>
</evidence>